<dbReference type="eggNOG" id="COG0457">
    <property type="taxonomic scope" value="Bacteria"/>
</dbReference>
<organism evidence="5 6">
    <name type="scientific">Chlorobium phaeobacteroides (strain DSM 266 / SMG 266 / 2430)</name>
    <dbReference type="NCBI Taxonomy" id="290317"/>
    <lineage>
        <taxon>Bacteria</taxon>
        <taxon>Pseudomonadati</taxon>
        <taxon>Chlorobiota</taxon>
        <taxon>Chlorobiia</taxon>
        <taxon>Chlorobiales</taxon>
        <taxon>Chlorobiaceae</taxon>
        <taxon>Chlorobium/Pelodictyon group</taxon>
        <taxon>Chlorobium</taxon>
    </lineage>
</organism>
<name>A1BCV6_CHLPD</name>
<keyword evidence="6" id="KW-1185">Reference proteome</keyword>
<dbReference type="SUPFAM" id="SSF48452">
    <property type="entry name" value="TPR-like"/>
    <property type="match status" value="1"/>
</dbReference>
<evidence type="ECO:0000313" key="5">
    <source>
        <dbReference type="EMBL" id="ABL64233.1"/>
    </source>
</evidence>
<dbReference type="InterPro" id="IPR019734">
    <property type="entry name" value="TPR_rpt"/>
</dbReference>
<keyword evidence="4" id="KW-0732">Signal</keyword>
<evidence type="ECO:0000256" key="2">
    <source>
        <dbReference type="ARBA" id="ARBA00022803"/>
    </source>
</evidence>
<keyword evidence="2 3" id="KW-0802">TPR repeat</keyword>
<proteinExistence type="predicted"/>
<feature type="signal peptide" evidence="4">
    <location>
        <begin position="1"/>
        <end position="22"/>
    </location>
</feature>
<dbReference type="STRING" id="290317.Cpha266_0166"/>
<keyword evidence="1" id="KW-0677">Repeat</keyword>
<dbReference type="KEGG" id="cph:Cpha266_0166"/>
<evidence type="ECO:0000313" key="6">
    <source>
        <dbReference type="Proteomes" id="UP000008701"/>
    </source>
</evidence>
<evidence type="ECO:0000256" key="4">
    <source>
        <dbReference type="SAM" id="SignalP"/>
    </source>
</evidence>
<accession>A1BCV6</accession>
<dbReference type="Pfam" id="PF07719">
    <property type="entry name" value="TPR_2"/>
    <property type="match status" value="1"/>
</dbReference>
<dbReference type="EMBL" id="CP000492">
    <property type="protein sequence ID" value="ABL64233.1"/>
    <property type="molecule type" value="Genomic_DNA"/>
</dbReference>
<feature type="repeat" description="TPR" evidence="3">
    <location>
        <begin position="30"/>
        <end position="63"/>
    </location>
</feature>
<protein>
    <submittedName>
        <fullName evidence="5">Tetratricopeptide TPR_2 repeat protein</fullName>
    </submittedName>
</protein>
<feature type="chain" id="PRO_5002632290" evidence="4">
    <location>
        <begin position="23"/>
        <end position="109"/>
    </location>
</feature>
<gene>
    <name evidence="5" type="ordered locus">Cpha266_0166</name>
</gene>
<sequence length="109" mass="12140" precursor="true">MMVRRICFFSLMLSLVFFMSGADNVGPLTAEDYYKSGKIKYHKDDYSGAIEDYNKAAELAPDVAKIFGSRGAARRKLGDREGAIADAQKAARLGDKDAQRILRMLDLGW</sequence>
<evidence type="ECO:0000256" key="3">
    <source>
        <dbReference type="PROSITE-ProRule" id="PRU00339"/>
    </source>
</evidence>
<dbReference type="InterPro" id="IPR013105">
    <property type="entry name" value="TPR_2"/>
</dbReference>
<reference evidence="5 6" key="1">
    <citation type="submission" date="2006-12" db="EMBL/GenBank/DDBJ databases">
        <title>Complete sequence of Chlorobium phaeobacteroides DSM 266.</title>
        <authorList>
            <consortium name="US DOE Joint Genome Institute"/>
            <person name="Copeland A."/>
            <person name="Lucas S."/>
            <person name="Lapidus A."/>
            <person name="Barry K."/>
            <person name="Detter J.C."/>
            <person name="Glavina del Rio T."/>
            <person name="Hammon N."/>
            <person name="Israni S."/>
            <person name="Pitluck S."/>
            <person name="Goltsman E."/>
            <person name="Schmutz J."/>
            <person name="Larimer F."/>
            <person name="Land M."/>
            <person name="Hauser L."/>
            <person name="Mikhailova N."/>
            <person name="Li T."/>
            <person name="Overmann J."/>
            <person name="Bryant D.A."/>
            <person name="Richardson P."/>
        </authorList>
    </citation>
    <scope>NUCLEOTIDE SEQUENCE [LARGE SCALE GENOMIC DNA]</scope>
    <source>
        <strain evidence="5 6">DSM 266</strain>
    </source>
</reference>
<dbReference type="PROSITE" id="PS50005">
    <property type="entry name" value="TPR"/>
    <property type="match status" value="1"/>
</dbReference>
<evidence type="ECO:0000256" key="1">
    <source>
        <dbReference type="ARBA" id="ARBA00022737"/>
    </source>
</evidence>
<dbReference type="Proteomes" id="UP000008701">
    <property type="component" value="Chromosome"/>
</dbReference>
<dbReference type="SMART" id="SM00028">
    <property type="entry name" value="TPR"/>
    <property type="match status" value="2"/>
</dbReference>
<dbReference type="AlphaFoldDB" id="A1BCV6"/>
<dbReference type="InterPro" id="IPR011990">
    <property type="entry name" value="TPR-like_helical_dom_sf"/>
</dbReference>
<dbReference type="HOGENOM" id="CLU_2179138_0_0_10"/>
<dbReference type="Gene3D" id="1.25.40.10">
    <property type="entry name" value="Tetratricopeptide repeat domain"/>
    <property type="match status" value="1"/>
</dbReference>